<dbReference type="Proteomes" id="UP000535276">
    <property type="component" value="Unassembled WGS sequence"/>
</dbReference>
<gene>
    <name evidence="4" type="ORF">GGE66_000748</name>
    <name evidence="5" type="ORF">GGI64_004336</name>
</gene>
<dbReference type="GO" id="GO:0004789">
    <property type="term" value="F:thiamine-phosphate diphosphorylase activity"/>
    <property type="evidence" value="ECO:0007669"/>
    <property type="project" value="TreeGrafter"/>
</dbReference>
<feature type="domain" description="Thiamine phosphate synthase/TenI" evidence="3">
    <location>
        <begin position="3"/>
        <end position="97"/>
    </location>
</feature>
<dbReference type="EMBL" id="JACBZV010000007">
    <property type="protein sequence ID" value="NYJ13255.1"/>
    <property type="molecule type" value="Genomic_DNA"/>
</dbReference>
<keyword evidence="2" id="KW-0784">Thiamine biosynthesis</keyword>
<dbReference type="PANTHER" id="PTHR20857:SF15">
    <property type="entry name" value="THIAMINE-PHOSPHATE SYNTHASE"/>
    <property type="match status" value="1"/>
</dbReference>
<evidence type="ECO:0000313" key="6">
    <source>
        <dbReference type="Proteomes" id="UP000517187"/>
    </source>
</evidence>
<dbReference type="Gene3D" id="3.20.20.70">
    <property type="entry name" value="Aldolase class I"/>
    <property type="match status" value="1"/>
</dbReference>
<comment type="caution">
    <text evidence="4">The sequence shown here is derived from an EMBL/GenBank/DDBJ whole genome shotgun (WGS) entry which is preliminary data.</text>
</comment>
<dbReference type="AlphaFoldDB" id="A0A7W9ZQT3"/>
<accession>A0A7W9ZQT3</accession>
<dbReference type="Proteomes" id="UP000517187">
    <property type="component" value="Unassembled WGS sequence"/>
</dbReference>
<dbReference type="PANTHER" id="PTHR20857">
    <property type="entry name" value="THIAMINE-PHOSPHATE PYROPHOSPHORYLASE"/>
    <property type="match status" value="1"/>
</dbReference>
<evidence type="ECO:0000313" key="5">
    <source>
        <dbReference type="EMBL" id="NYJ13255.1"/>
    </source>
</evidence>
<dbReference type="GO" id="GO:0005737">
    <property type="term" value="C:cytoplasm"/>
    <property type="evidence" value="ECO:0007669"/>
    <property type="project" value="TreeGrafter"/>
</dbReference>
<dbReference type="SUPFAM" id="SSF51391">
    <property type="entry name" value="Thiamin phosphate synthase"/>
    <property type="match status" value="1"/>
</dbReference>
<evidence type="ECO:0000313" key="7">
    <source>
        <dbReference type="Proteomes" id="UP000535276"/>
    </source>
</evidence>
<dbReference type="Pfam" id="PF02581">
    <property type="entry name" value="TMP-TENI"/>
    <property type="match status" value="1"/>
</dbReference>
<dbReference type="CDD" id="cd00564">
    <property type="entry name" value="TMP_TenI"/>
    <property type="match status" value="1"/>
</dbReference>
<evidence type="ECO:0000256" key="1">
    <source>
        <dbReference type="ARBA" id="ARBA00004948"/>
    </source>
</evidence>
<evidence type="ECO:0000256" key="2">
    <source>
        <dbReference type="ARBA" id="ARBA00022977"/>
    </source>
</evidence>
<dbReference type="InterPro" id="IPR036206">
    <property type="entry name" value="ThiamineP_synth_sf"/>
</dbReference>
<comment type="pathway">
    <text evidence="1">Cofactor biosynthesis; thiamine diphosphate biosynthesis.</text>
</comment>
<evidence type="ECO:0000259" key="3">
    <source>
        <dbReference type="Pfam" id="PF02581"/>
    </source>
</evidence>
<dbReference type="InterPro" id="IPR022998">
    <property type="entry name" value="ThiamineP_synth_TenI"/>
</dbReference>
<proteinExistence type="predicted"/>
<dbReference type="EMBL" id="JACIIJ010000001">
    <property type="protein sequence ID" value="MBB6219804.1"/>
    <property type="molecule type" value="Genomic_DNA"/>
</dbReference>
<dbReference type="InterPro" id="IPR013785">
    <property type="entry name" value="Aldolase_TIM"/>
</dbReference>
<sequence>MPLGVRLVQLRIKDCPDSGFGADPASKTACAAPGSQLVVNDYWKLAIDEGCDFTHPGQEDLMAADGNAIRRAGPKLGLSMHDISELETAVAAEPDCVRSDRSGRRFSNR</sequence>
<dbReference type="GO" id="GO:0009228">
    <property type="term" value="P:thiamine biosynthetic process"/>
    <property type="evidence" value="ECO:0007669"/>
    <property type="project" value="UniProtKB-KW"/>
</dbReference>
<reference evidence="4 6" key="1">
    <citation type="submission" date="2020-08" db="EMBL/GenBank/DDBJ databases">
        <title>Genomic Encyclopedia of Type Strains, Phase IV (KMG-V): Genome sequencing to study the core and pangenomes of soil and plant-associated prokaryotes.</title>
        <authorList>
            <person name="Whitman W."/>
        </authorList>
    </citation>
    <scope>NUCLEOTIDE SEQUENCE [LARGE SCALE GENOMIC DNA]</scope>
    <source>
        <strain evidence="4 6">SEMIA 4011</strain>
        <strain evidence="5 7">SEMIA 4052</strain>
    </source>
</reference>
<evidence type="ECO:0000313" key="4">
    <source>
        <dbReference type="EMBL" id="MBB6219804.1"/>
    </source>
</evidence>
<protein>
    <submittedName>
        <fullName evidence="4">Thiamine monophosphate synthase</fullName>
    </submittedName>
</protein>
<name>A0A7W9ZQT3_RHILE</name>
<organism evidence="4 6">
    <name type="scientific">Rhizobium leguminosarum</name>
    <dbReference type="NCBI Taxonomy" id="384"/>
    <lineage>
        <taxon>Bacteria</taxon>
        <taxon>Pseudomonadati</taxon>
        <taxon>Pseudomonadota</taxon>
        <taxon>Alphaproteobacteria</taxon>
        <taxon>Hyphomicrobiales</taxon>
        <taxon>Rhizobiaceae</taxon>
        <taxon>Rhizobium/Agrobacterium group</taxon>
        <taxon>Rhizobium</taxon>
    </lineage>
</organism>